<dbReference type="SUPFAM" id="SSF46689">
    <property type="entry name" value="Homeodomain-like"/>
    <property type="match status" value="2"/>
</dbReference>
<dbReference type="Pfam" id="PF05699">
    <property type="entry name" value="Dimer_Tnp_hAT"/>
    <property type="match status" value="1"/>
</dbReference>
<dbReference type="PROSITE" id="PS50090">
    <property type="entry name" value="MYB_LIKE"/>
    <property type="match status" value="3"/>
</dbReference>
<dbReference type="InterPro" id="IPR001005">
    <property type="entry name" value="SANT/Myb"/>
</dbReference>
<dbReference type="Gene3D" id="1.10.10.60">
    <property type="entry name" value="Homeodomain-like"/>
    <property type="match status" value="3"/>
</dbReference>
<dbReference type="InterPro" id="IPR017930">
    <property type="entry name" value="Myb_dom"/>
</dbReference>
<organism evidence="6 7">
    <name type="scientific">Austrofundulus limnaeus</name>
    <name type="common">Annual killifish</name>
    <dbReference type="NCBI Taxonomy" id="52670"/>
    <lineage>
        <taxon>Eukaryota</taxon>
        <taxon>Metazoa</taxon>
        <taxon>Chordata</taxon>
        <taxon>Craniata</taxon>
        <taxon>Vertebrata</taxon>
        <taxon>Euteleostomi</taxon>
        <taxon>Actinopterygii</taxon>
        <taxon>Neopterygii</taxon>
        <taxon>Teleostei</taxon>
        <taxon>Neoteleostei</taxon>
        <taxon>Acanthomorphata</taxon>
        <taxon>Ovalentaria</taxon>
        <taxon>Atherinomorphae</taxon>
        <taxon>Cyprinodontiformes</taxon>
        <taxon>Rivulidae</taxon>
        <taxon>Austrofundulus</taxon>
    </lineage>
</organism>
<evidence type="ECO:0000256" key="1">
    <source>
        <dbReference type="ARBA" id="ARBA00022737"/>
    </source>
</evidence>
<dbReference type="GO" id="GO:0005634">
    <property type="term" value="C:nucleus"/>
    <property type="evidence" value="ECO:0007669"/>
    <property type="project" value="TreeGrafter"/>
</dbReference>
<dbReference type="InterPro" id="IPR008906">
    <property type="entry name" value="HATC_C_dom"/>
</dbReference>
<dbReference type="Proteomes" id="UP000192220">
    <property type="component" value="Unplaced"/>
</dbReference>
<keyword evidence="2" id="KW-0238">DNA-binding</keyword>
<dbReference type="PROSITE" id="PS51294">
    <property type="entry name" value="HTH_MYB"/>
    <property type="match status" value="3"/>
</dbReference>
<dbReference type="KEGG" id="alim:106513064"/>
<dbReference type="Pfam" id="PF00249">
    <property type="entry name" value="Myb_DNA-binding"/>
    <property type="match status" value="3"/>
</dbReference>
<dbReference type="InParanoid" id="A0A2I4ANX8"/>
<dbReference type="SUPFAM" id="SSF140996">
    <property type="entry name" value="Hermes dimerisation domain"/>
    <property type="match status" value="1"/>
</dbReference>
<feature type="compositionally biased region" description="Low complexity" evidence="3">
    <location>
        <begin position="254"/>
        <end position="270"/>
    </location>
</feature>
<dbReference type="AlphaFoldDB" id="A0A2I4ANX8"/>
<dbReference type="CDD" id="cd00167">
    <property type="entry name" value="SANT"/>
    <property type="match status" value="3"/>
</dbReference>
<evidence type="ECO:0000313" key="7">
    <source>
        <dbReference type="RefSeq" id="XP_013857166.1"/>
    </source>
</evidence>
<evidence type="ECO:0000256" key="3">
    <source>
        <dbReference type="SAM" id="MobiDB-lite"/>
    </source>
</evidence>
<keyword evidence="1" id="KW-0677">Repeat</keyword>
<dbReference type="InterPro" id="IPR012337">
    <property type="entry name" value="RNaseH-like_sf"/>
</dbReference>
<dbReference type="FunFam" id="1.10.10.60:FF:000010">
    <property type="entry name" value="Transcriptional activator Myb isoform A"/>
    <property type="match status" value="1"/>
</dbReference>
<dbReference type="STRING" id="52670.A0A2I4ANX8"/>
<dbReference type="CTD" id="100005189"/>
<dbReference type="GO" id="GO:0000981">
    <property type="term" value="F:DNA-binding transcription factor activity, RNA polymerase II-specific"/>
    <property type="evidence" value="ECO:0007669"/>
    <property type="project" value="TreeGrafter"/>
</dbReference>
<proteinExistence type="predicted"/>
<feature type="region of interest" description="Disordered" evidence="3">
    <location>
        <begin position="225"/>
        <end position="276"/>
    </location>
</feature>
<feature type="domain" description="HTH myb-type" evidence="5">
    <location>
        <begin position="130"/>
        <end position="180"/>
    </location>
</feature>
<sequence length="862" mass="97264">MSHDMEEEGNGKPSDLTAAEEKEDDCAIKWTQEEDENLKILVSSFGRKDWRTIASFLPGRTEIQCMVRWKKHLCPEMVKGPWSKEEDDMLVELVAKLGTKNWTAIARNLQGRMGKQCRERWFNHLDPVLKKTSWSDEEDLIIYKAHCILGNRWSEISKLLPGRSDNSVKNHYNSTIKRKAEMGAFKDVIDAVSIKIQTFMEEEVDFRCDVVIDADPVNPELMKAEKARHTKESEKGKKKASQTQQNSASRKDMSSPCPSLPHSSGSSPNSVVASATQEDQKRFAEAALRMIAEDMLPLCFVEGTGFRSFMSTISPEYNKLSQRIIGLLLYEEVERTIKPQLIRELKQSLAKTTDGKSLIHVTCDLWVGDSSKQADSPILVVQLHYFNDSWQLRRPIVAFRHLSHNKLSAAVAKEVEGVLLSYGIFPRSIGYVFANQAKELLSGNSLFCDYKIVCSSNRGEPDGDEILTFLSDQMFETELPFSKLQTGTRGMCIVKMLQTVIKDALKNSRVVENLLSQAHNVVAFFRSCAYWSEALLKECNVSLCPSSSNCRWNSLMLSLRRMVHENTWSTVMTLLAQARIEATDSTSAPPLVMVKREQVVDILGLFGPFEEALQVLQGNGLTISLIIPTLFNLDKNLENCTTNYIHFCKALRTGLHTHFQSLIYQTDILLATILDPRLKLKPFPATKLESQDFLTLPSRWEVHRILSALLNGKKTTTSSEQTEQQNEEKESPPKETGSSDDLSDDVNKNNLKRKSIFSFGQPPAKTKCSELDLYLSEPVLENGSSLFYWKAAYRFPQLQDVAMKLLAAPASSGGFDRLYPMATCIVKAKRNHLLPHTTERLLLYKNSAKVQPVNKVNGAPKQ</sequence>
<protein>
    <submittedName>
        <fullName evidence="7">V-myb avian myeloblastosis viral oncogene homolog-like 2a</fullName>
    </submittedName>
</protein>
<keyword evidence="6" id="KW-1185">Reference proteome</keyword>
<feature type="region of interest" description="Disordered" evidence="3">
    <location>
        <begin position="714"/>
        <end position="746"/>
    </location>
</feature>
<feature type="domain" description="HTH myb-type" evidence="5">
    <location>
        <begin position="29"/>
        <end position="73"/>
    </location>
</feature>
<feature type="compositionally biased region" description="Low complexity" evidence="3">
    <location>
        <begin position="714"/>
        <end position="724"/>
    </location>
</feature>
<evidence type="ECO:0000259" key="4">
    <source>
        <dbReference type="PROSITE" id="PS50090"/>
    </source>
</evidence>
<dbReference type="PANTHER" id="PTHR45614">
    <property type="entry name" value="MYB PROTEIN-RELATED"/>
    <property type="match status" value="1"/>
</dbReference>
<feature type="compositionally biased region" description="Basic and acidic residues" evidence="3">
    <location>
        <begin position="225"/>
        <end position="235"/>
    </location>
</feature>
<dbReference type="InterPro" id="IPR050560">
    <property type="entry name" value="MYB_TF"/>
</dbReference>
<name>A0A2I4ANX8_AUSLI</name>
<dbReference type="GO" id="GO:0000978">
    <property type="term" value="F:RNA polymerase II cis-regulatory region sequence-specific DNA binding"/>
    <property type="evidence" value="ECO:0007669"/>
    <property type="project" value="TreeGrafter"/>
</dbReference>
<dbReference type="InterPro" id="IPR009057">
    <property type="entry name" value="Homeodomain-like_sf"/>
</dbReference>
<feature type="domain" description="Myb-like" evidence="4">
    <location>
        <begin position="126"/>
        <end position="176"/>
    </location>
</feature>
<feature type="region of interest" description="Disordered" evidence="3">
    <location>
        <begin position="1"/>
        <end position="25"/>
    </location>
</feature>
<accession>A0A2I4ANX8</accession>
<feature type="domain" description="Myb-like" evidence="4">
    <location>
        <begin position="29"/>
        <end position="73"/>
    </location>
</feature>
<reference evidence="7" key="1">
    <citation type="submission" date="2025-08" db="UniProtKB">
        <authorList>
            <consortium name="RefSeq"/>
        </authorList>
    </citation>
    <scope>IDENTIFICATION</scope>
    <source>
        <strain evidence="7">Quisiro</strain>
        <tissue evidence="7">Liver</tissue>
    </source>
</reference>
<feature type="domain" description="HTH myb-type" evidence="5">
    <location>
        <begin position="75"/>
        <end position="129"/>
    </location>
</feature>
<feature type="domain" description="Myb-like" evidence="4">
    <location>
        <begin position="74"/>
        <end position="125"/>
    </location>
</feature>
<dbReference type="GO" id="GO:0046983">
    <property type="term" value="F:protein dimerization activity"/>
    <property type="evidence" value="ECO:0007669"/>
    <property type="project" value="InterPro"/>
</dbReference>
<dbReference type="SMART" id="SM00717">
    <property type="entry name" value="SANT"/>
    <property type="match status" value="3"/>
</dbReference>
<dbReference type="PANTHER" id="PTHR45614:SF30">
    <property type="entry name" value="MYB-RELATED PROTEIN B"/>
    <property type="match status" value="1"/>
</dbReference>
<dbReference type="OrthoDB" id="2143914at2759"/>
<evidence type="ECO:0000313" key="6">
    <source>
        <dbReference type="Proteomes" id="UP000192220"/>
    </source>
</evidence>
<gene>
    <name evidence="7" type="primary">mybl2a</name>
</gene>
<dbReference type="RefSeq" id="XP_013857166.1">
    <property type="nucleotide sequence ID" value="XM_014001712.1"/>
</dbReference>
<evidence type="ECO:0000256" key="2">
    <source>
        <dbReference type="ARBA" id="ARBA00023125"/>
    </source>
</evidence>
<dbReference type="SUPFAM" id="SSF53098">
    <property type="entry name" value="Ribonuclease H-like"/>
    <property type="match status" value="1"/>
</dbReference>
<evidence type="ECO:0000259" key="5">
    <source>
        <dbReference type="PROSITE" id="PS51294"/>
    </source>
</evidence>